<protein>
    <recommendedName>
        <fullName evidence="2">Head-tail joining protein</fullName>
    </recommendedName>
</protein>
<sequence length="126" mass="14314">MTLAGLNCRIDIWRVGYGSDDAVGGAMVTGTIQYQNILARVQPSPPEQLLLQQGLETERTFRATIVPGTLTIYERDEIEVVQPTDHAYYGDRFRVIGIQISDLNRRDPRNYMILHLSRSVRAHSQQ</sequence>
<proteinExistence type="predicted"/>
<dbReference type="EMBL" id="MT143593">
    <property type="protein sequence ID" value="QJA98600.1"/>
    <property type="molecule type" value="Genomic_DNA"/>
</dbReference>
<organism evidence="1">
    <name type="scientific">viral metagenome</name>
    <dbReference type="NCBI Taxonomy" id="1070528"/>
    <lineage>
        <taxon>unclassified sequences</taxon>
        <taxon>metagenomes</taxon>
        <taxon>organismal metagenomes</taxon>
    </lineage>
</organism>
<gene>
    <name evidence="1" type="ORF">MM171A01696_0010</name>
</gene>
<reference evidence="1" key="1">
    <citation type="submission" date="2020-03" db="EMBL/GenBank/DDBJ databases">
        <title>The deep terrestrial virosphere.</title>
        <authorList>
            <person name="Holmfeldt K."/>
            <person name="Nilsson E."/>
            <person name="Simone D."/>
            <person name="Lopez-Fernandez M."/>
            <person name="Wu X."/>
            <person name="de Brujin I."/>
            <person name="Lundin D."/>
            <person name="Andersson A."/>
            <person name="Bertilsson S."/>
            <person name="Dopson M."/>
        </authorList>
    </citation>
    <scope>NUCLEOTIDE SEQUENCE</scope>
    <source>
        <strain evidence="1">MM171A01696</strain>
    </source>
</reference>
<name>A0A6M3LTK1_9ZZZZ</name>
<evidence type="ECO:0000313" key="1">
    <source>
        <dbReference type="EMBL" id="QJA98600.1"/>
    </source>
</evidence>
<evidence type="ECO:0008006" key="2">
    <source>
        <dbReference type="Google" id="ProtNLM"/>
    </source>
</evidence>
<accession>A0A6M3LTK1</accession>
<dbReference type="AlphaFoldDB" id="A0A6M3LTK1"/>